<dbReference type="Pfam" id="PF00270">
    <property type="entry name" value="DEAD"/>
    <property type="match status" value="1"/>
</dbReference>
<keyword evidence="3" id="KW-0238">DNA-binding</keyword>
<dbReference type="InterPro" id="IPR011545">
    <property type="entry name" value="DEAD/DEAH_box_helicase_dom"/>
</dbReference>
<feature type="region of interest" description="Disordered" evidence="4">
    <location>
        <begin position="71"/>
        <end position="97"/>
    </location>
</feature>
<accession>A0ABW1ZYG0</accession>
<dbReference type="PANTHER" id="PTHR30580">
    <property type="entry name" value="PRIMOSOMAL PROTEIN N"/>
    <property type="match status" value="1"/>
</dbReference>
<comment type="caution">
    <text evidence="6">The sequence shown here is derived from an EMBL/GenBank/DDBJ whole genome shotgun (WGS) entry which is preliminary data.</text>
</comment>
<evidence type="ECO:0000313" key="6">
    <source>
        <dbReference type="EMBL" id="MFC6670227.1"/>
    </source>
</evidence>
<sequence length="97" mass="10713">MTDRQRLEAWRQAREGRARIVIGTRSALFTPLQSPGIIIVDEEHDTSFKQQEGFRYSARDLAVMRARSERTPVVLGSATPSSKPCTMPSPAAIGMPA</sequence>
<gene>
    <name evidence="6" type="ORF">ACFQDL_09130</name>
</gene>
<organism evidence="6 7">
    <name type="scientific">Marinobacterium aestuariivivens</name>
    <dbReference type="NCBI Taxonomy" id="1698799"/>
    <lineage>
        <taxon>Bacteria</taxon>
        <taxon>Pseudomonadati</taxon>
        <taxon>Pseudomonadota</taxon>
        <taxon>Gammaproteobacteria</taxon>
        <taxon>Oceanospirillales</taxon>
        <taxon>Oceanospirillaceae</taxon>
        <taxon>Marinobacterium</taxon>
    </lineage>
</organism>
<reference evidence="7" key="1">
    <citation type="journal article" date="2019" name="Int. J. Syst. Evol. Microbiol.">
        <title>The Global Catalogue of Microorganisms (GCM) 10K type strain sequencing project: providing services to taxonomists for standard genome sequencing and annotation.</title>
        <authorList>
            <consortium name="The Broad Institute Genomics Platform"/>
            <consortium name="The Broad Institute Genome Sequencing Center for Infectious Disease"/>
            <person name="Wu L."/>
            <person name="Ma J."/>
        </authorList>
    </citation>
    <scope>NUCLEOTIDE SEQUENCE [LARGE SCALE GENOMIC DNA]</scope>
    <source>
        <strain evidence="7">NBRC 111756</strain>
    </source>
</reference>
<dbReference type="PANTHER" id="PTHR30580:SF0">
    <property type="entry name" value="PRIMOSOMAL PROTEIN N"/>
    <property type="match status" value="1"/>
</dbReference>
<evidence type="ECO:0000256" key="1">
    <source>
        <dbReference type="ARBA" id="ARBA00022741"/>
    </source>
</evidence>
<dbReference type="InterPro" id="IPR014001">
    <property type="entry name" value="Helicase_ATP-bd"/>
</dbReference>
<keyword evidence="6" id="KW-0378">Hydrolase</keyword>
<dbReference type="Gene3D" id="3.40.50.300">
    <property type="entry name" value="P-loop containing nucleotide triphosphate hydrolases"/>
    <property type="match status" value="1"/>
</dbReference>
<keyword evidence="2" id="KW-0067">ATP-binding</keyword>
<dbReference type="GO" id="GO:0004386">
    <property type="term" value="F:helicase activity"/>
    <property type="evidence" value="ECO:0007669"/>
    <property type="project" value="UniProtKB-KW"/>
</dbReference>
<evidence type="ECO:0000259" key="5">
    <source>
        <dbReference type="PROSITE" id="PS51192"/>
    </source>
</evidence>
<keyword evidence="1" id="KW-0547">Nucleotide-binding</keyword>
<dbReference type="PROSITE" id="PS51192">
    <property type="entry name" value="HELICASE_ATP_BIND_1"/>
    <property type="match status" value="1"/>
</dbReference>
<dbReference type="InterPro" id="IPR027417">
    <property type="entry name" value="P-loop_NTPase"/>
</dbReference>
<dbReference type="SUPFAM" id="SSF52540">
    <property type="entry name" value="P-loop containing nucleoside triphosphate hydrolases"/>
    <property type="match status" value="1"/>
</dbReference>
<dbReference type="Proteomes" id="UP001596422">
    <property type="component" value="Unassembled WGS sequence"/>
</dbReference>
<keyword evidence="6" id="KW-0347">Helicase</keyword>
<feature type="domain" description="Helicase ATP-binding" evidence="5">
    <location>
        <begin position="1"/>
        <end position="83"/>
    </location>
</feature>
<evidence type="ECO:0000256" key="3">
    <source>
        <dbReference type="ARBA" id="ARBA00023125"/>
    </source>
</evidence>
<dbReference type="RefSeq" id="WP_379912980.1">
    <property type="nucleotide sequence ID" value="NZ_JBHSWE010000001.1"/>
</dbReference>
<proteinExistence type="predicted"/>
<protein>
    <submittedName>
        <fullName evidence="6">DEAD/DEAH box helicase</fullName>
    </submittedName>
</protein>
<evidence type="ECO:0000256" key="4">
    <source>
        <dbReference type="SAM" id="MobiDB-lite"/>
    </source>
</evidence>
<name>A0ABW1ZYG0_9GAMM</name>
<evidence type="ECO:0000313" key="7">
    <source>
        <dbReference type="Proteomes" id="UP001596422"/>
    </source>
</evidence>
<keyword evidence="7" id="KW-1185">Reference proteome</keyword>
<evidence type="ECO:0000256" key="2">
    <source>
        <dbReference type="ARBA" id="ARBA00022840"/>
    </source>
</evidence>
<dbReference type="EMBL" id="JBHSWE010000001">
    <property type="protein sequence ID" value="MFC6670227.1"/>
    <property type="molecule type" value="Genomic_DNA"/>
</dbReference>